<dbReference type="EMBL" id="JADMLG010000015">
    <property type="protein sequence ID" value="MBH0780353.1"/>
    <property type="molecule type" value="Genomic_DNA"/>
</dbReference>
<dbReference type="Proteomes" id="UP000655751">
    <property type="component" value="Unassembled WGS sequence"/>
</dbReference>
<gene>
    <name evidence="2" type="ORF">IT779_29185</name>
</gene>
<evidence type="ECO:0000313" key="2">
    <source>
        <dbReference type="EMBL" id="MBH0780353.1"/>
    </source>
</evidence>
<protein>
    <submittedName>
        <fullName evidence="2">Uncharacterized protein</fullName>
    </submittedName>
</protein>
<reference evidence="2" key="1">
    <citation type="submission" date="2020-11" db="EMBL/GenBank/DDBJ databases">
        <title>Nocardia NEAU-351.nov., a novel actinomycete isolated from the cow dung.</title>
        <authorList>
            <person name="Zhang X."/>
        </authorList>
    </citation>
    <scope>NUCLEOTIDE SEQUENCE</scope>
    <source>
        <strain evidence="2">NEAU-351</strain>
    </source>
</reference>
<organism evidence="2 3">
    <name type="scientific">Nocardia bovistercoris</name>
    <dbReference type="NCBI Taxonomy" id="2785916"/>
    <lineage>
        <taxon>Bacteria</taxon>
        <taxon>Bacillati</taxon>
        <taxon>Actinomycetota</taxon>
        <taxon>Actinomycetes</taxon>
        <taxon>Mycobacteriales</taxon>
        <taxon>Nocardiaceae</taxon>
        <taxon>Nocardia</taxon>
    </lineage>
</organism>
<evidence type="ECO:0000313" key="3">
    <source>
        <dbReference type="Proteomes" id="UP000655751"/>
    </source>
</evidence>
<accession>A0A931N738</accession>
<sequence>MFAALAPLLAARPRMRVLNPRSNTSQRTRSLTLTRPAWPAAVPIYDPARLTTMLALDFDSKRHGAPAVERDVAKMTAWLRDCGGRWISDHNPGNGGRHVLVLLARGESYRRVNIEPVMRLLANRLPTLDISPMLNEKTGYITPPGSATKDGGSRLLDGPLAAAIDACASRSEPGVIARLRLLLGDSLQTSPAPAPTVLDTVPADLWEGTGTDARLRPEWQLRSEIPSIPTAFAVLGAMPSDGRYGSRTEGCQSVLVHAALRGMSLTDVQARVYSADADAWSGLRARYDNDGHRAAAHLRHDWSNACHWTSRHVQLLRYPGHREQVVRTPPGGTGTISARDTPYSRWLTSATSWVHASFPGTSYRWTVLTVFQALAYAAWLTKDRGGDGTPLVGVGIRSLALHAGLMPETTVADVLARIRDMPGAPIDRVRQAAGTLADLYSLVPAMRPDALDTAIEPTDLSRVWIEPVHDAWRVLGPHHRAVYELITRTGLRRRADLAAAARIPTSTADDTLAALKRAGLIVSTGRGIYGPGAVGLDDIATAHGLPAERARRLATYLRQRREWRTWLEIRHGAVPDPGPIEPADLTAPWDLDTELDEAIWTAQLATGPPDPLTAHSMPEDGDSGPERDDDAVALALLIAELGATPITSN</sequence>
<proteinExistence type="predicted"/>
<dbReference type="AlphaFoldDB" id="A0A931N738"/>
<name>A0A931N738_9NOCA</name>
<comment type="caution">
    <text evidence="2">The sequence shown here is derived from an EMBL/GenBank/DDBJ whole genome shotgun (WGS) entry which is preliminary data.</text>
</comment>
<dbReference type="RefSeq" id="WP_196152667.1">
    <property type="nucleotide sequence ID" value="NZ_JADMLG010000015.1"/>
</dbReference>
<feature type="compositionally biased region" description="Acidic residues" evidence="1">
    <location>
        <begin position="619"/>
        <end position="628"/>
    </location>
</feature>
<keyword evidence="3" id="KW-1185">Reference proteome</keyword>
<feature type="region of interest" description="Disordered" evidence="1">
    <location>
        <begin position="605"/>
        <end position="628"/>
    </location>
</feature>
<evidence type="ECO:0000256" key="1">
    <source>
        <dbReference type="SAM" id="MobiDB-lite"/>
    </source>
</evidence>